<protein>
    <submittedName>
        <fullName evidence="1">Phage-like protein</fullName>
    </submittedName>
</protein>
<dbReference type="Proteomes" id="UP000036503">
    <property type="component" value="Unassembled WGS sequence"/>
</dbReference>
<dbReference type="EMBL" id="LEKT01000023">
    <property type="protein sequence ID" value="KMO86427.1"/>
    <property type="molecule type" value="Genomic_DNA"/>
</dbReference>
<accession>A0A0J6WX52</accession>
<dbReference type="OrthoDB" id="1669206at2"/>
<keyword evidence="2" id="KW-1185">Reference proteome</keyword>
<name>A0A0J6WX52_9FIRM</name>
<sequence>MLSLSSITKAEKNKMNTDSVMLILLELQVPIDGVDPIRVCYNTEDITWNGQQWLAFPMDIAECEEDSTGSYPSFDIKLDNTGRALTYYVEQSNGANGGLVILRVVNSKNLDSTTPEIEEKYEVSECHVDQNFVTLTVGPSYLPDSRRPIYRYLKNGCRFEYKDKRCQCTSSLADCPHTLAGCRARGNSARFGGFPGIDQGGIYV</sequence>
<comment type="caution">
    <text evidence="1">The sequence shown here is derived from an EMBL/GenBank/DDBJ whole genome shotgun (WGS) entry which is preliminary data.</text>
</comment>
<dbReference type="RefSeq" id="WP_048514341.1">
    <property type="nucleotide sequence ID" value="NZ_FUXD01000012.1"/>
</dbReference>
<dbReference type="PATRIC" id="fig|1122219.3.peg.1317"/>
<gene>
    <name evidence="1" type="ORF">AB840_08145</name>
</gene>
<dbReference type="Pfam" id="PF08875">
    <property type="entry name" value="DUF1833"/>
    <property type="match status" value="1"/>
</dbReference>
<reference evidence="1 2" key="1">
    <citation type="submission" date="2015-06" db="EMBL/GenBank/DDBJ databases">
        <title>Draft genome sequence of beer spoilage bacterium Megasphaera cerevisiae type strain 20462.</title>
        <authorList>
            <person name="Kutumbaka K."/>
            <person name="Pasmowitz J."/>
            <person name="Mategko J."/>
            <person name="Reyes D."/>
            <person name="Friedrich A."/>
            <person name="Han S."/>
            <person name="Martens-Habbena W."/>
            <person name="Neal-McKinney J."/>
            <person name="Janagama H.K."/>
            <person name="Nadala C."/>
            <person name="Samadpour M."/>
        </authorList>
    </citation>
    <scope>NUCLEOTIDE SEQUENCE [LARGE SCALE GENOMIC DNA]</scope>
    <source>
        <strain evidence="1 2">DSM 20462</strain>
    </source>
</reference>
<evidence type="ECO:0000313" key="1">
    <source>
        <dbReference type="EMBL" id="KMO86427.1"/>
    </source>
</evidence>
<evidence type="ECO:0000313" key="2">
    <source>
        <dbReference type="Proteomes" id="UP000036503"/>
    </source>
</evidence>
<dbReference type="AlphaFoldDB" id="A0A0J6WX52"/>
<organism evidence="1 2">
    <name type="scientific">Megasphaera cerevisiae DSM 20462</name>
    <dbReference type="NCBI Taxonomy" id="1122219"/>
    <lineage>
        <taxon>Bacteria</taxon>
        <taxon>Bacillati</taxon>
        <taxon>Bacillota</taxon>
        <taxon>Negativicutes</taxon>
        <taxon>Veillonellales</taxon>
        <taxon>Veillonellaceae</taxon>
        <taxon>Megasphaera</taxon>
    </lineage>
</organism>
<dbReference type="InParanoid" id="A0A0J6WX52"/>
<dbReference type="InterPro" id="IPR014974">
    <property type="entry name" value="DUF1833"/>
</dbReference>
<proteinExistence type="predicted"/>